<evidence type="ECO:0000313" key="2">
    <source>
        <dbReference type="Proteomes" id="UP000030669"/>
    </source>
</evidence>
<evidence type="ECO:0000313" key="1">
    <source>
        <dbReference type="EMBL" id="EPQ51264.1"/>
    </source>
</evidence>
<dbReference type="EMBL" id="KB469311">
    <property type="protein sequence ID" value="EPQ51264.1"/>
    <property type="molecule type" value="Genomic_DNA"/>
</dbReference>
<dbReference type="GeneID" id="19306632"/>
<name>S7RFH2_GLOTA</name>
<reference evidence="1 2" key="1">
    <citation type="journal article" date="2012" name="Science">
        <title>The Paleozoic origin of enzymatic lignin decomposition reconstructed from 31 fungal genomes.</title>
        <authorList>
            <person name="Floudas D."/>
            <person name="Binder M."/>
            <person name="Riley R."/>
            <person name="Barry K."/>
            <person name="Blanchette R.A."/>
            <person name="Henrissat B."/>
            <person name="Martinez A.T."/>
            <person name="Otillar R."/>
            <person name="Spatafora J.W."/>
            <person name="Yadav J.S."/>
            <person name="Aerts A."/>
            <person name="Benoit I."/>
            <person name="Boyd A."/>
            <person name="Carlson A."/>
            <person name="Copeland A."/>
            <person name="Coutinho P.M."/>
            <person name="de Vries R.P."/>
            <person name="Ferreira P."/>
            <person name="Findley K."/>
            <person name="Foster B."/>
            <person name="Gaskell J."/>
            <person name="Glotzer D."/>
            <person name="Gorecki P."/>
            <person name="Heitman J."/>
            <person name="Hesse C."/>
            <person name="Hori C."/>
            <person name="Igarashi K."/>
            <person name="Jurgens J.A."/>
            <person name="Kallen N."/>
            <person name="Kersten P."/>
            <person name="Kohler A."/>
            <person name="Kuees U."/>
            <person name="Kumar T.K.A."/>
            <person name="Kuo A."/>
            <person name="LaButti K."/>
            <person name="Larrondo L.F."/>
            <person name="Lindquist E."/>
            <person name="Ling A."/>
            <person name="Lombard V."/>
            <person name="Lucas S."/>
            <person name="Lundell T."/>
            <person name="Martin R."/>
            <person name="McLaughlin D.J."/>
            <person name="Morgenstern I."/>
            <person name="Morin E."/>
            <person name="Murat C."/>
            <person name="Nagy L.G."/>
            <person name="Nolan M."/>
            <person name="Ohm R.A."/>
            <person name="Patyshakuliyeva A."/>
            <person name="Rokas A."/>
            <person name="Ruiz-Duenas F.J."/>
            <person name="Sabat G."/>
            <person name="Salamov A."/>
            <person name="Samejima M."/>
            <person name="Schmutz J."/>
            <person name="Slot J.C."/>
            <person name="St John F."/>
            <person name="Stenlid J."/>
            <person name="Sun H."/>
            <person name="Sun S."/>
            <person name="Syed K."/>
            <person name="Tsang A."/>
            <person name="Wiebenga A."/>
            <person name="Young D."/>
            <person name="Pisabarro A."/>
            <person name="Eastwood D.C."/>
            <person name="Martin F."/>
            <person name="Cullen D."/>
            <person name="Grigoriev I.V."/>
            <person name="Hibbett D.S."/>
        </authorList>
    </citation>
    <scope>NUCLEOTIDE SEQUENCE [LARGE SCALE GENOMIC DNA]</scope>
    <source>
        <strain evidence="1 2">ATCC 11539</strain>
    </source>
</reference>
<dbReference type="InterPro" id="IPR011009">
    <property type="entry name" value="Kinase-like_dom_sf"/>
</dbReference>
<dbReference type="AlphaFoldDB" id="S7RFH2"/>
<dbReference type="KEGG" id="gtr:GLOTRDRAFT_49137"/>
<dbReference type="SUPFAM" id="SSF56112">
    <property type="entry name" value="Protein kinase-like (PK-like)"/>
    <property type="match status" value="1"/>
</dbReference>
<proteinExistence type="predicted"/>
<evidence type="ECO:0008006" key="3">
    <source>
        <dbReference type="Google" id="ProtNLM"/>
    </source>
</evidence>
<protein>
    <recommendedName>
        <fullName evidence="3">Aminoglycoside phosphotransferase domain-containing protein</fullName>
    </recommendedName>
</protein>
<dbReference type="RefSeq" id="XP_007870174.1">
    <property type="nucleotide sequence ID" value="XM_007871983.1"/>
</dbReference>
<dbReference type="Proteomes" id="UP000030669">
    <property type="component" value="Unassembled WGS sequence"/>
</dbReference>
<organism evidence="1 2">
    <name type="scientific">Gloeophyllum trabeum (strain ATCC 11539 / FP-39264 / Madison 617)</name>
    <name type="common">Brown rot fungus</name>
    <dbReference type="NCBI Taxonomy" id="670483"/>
    <lineage>
        <taxon>Eukaryota</taxon>
        <taxon>Fungi</taxon>
        <taxon>Dikarya</taxon>
        <taxon>Basidiomycota</taxon>
        <taxon>Agaricomycotina</taxon>
        <taxon>Agaricomycetes</taxon>
        <taxon>Gloeophyllales</taxon>
        <taxon>Gloeophyllaceae</taxon>
        <taxon>Gloeophyllum</taxon>
    </lineage>
</organism>
<dbReference type="OrthoDB" id="5404599at2759"/>
<dbReference type="HOGENOM" id="CLU_1835372_0_0_1"/>
<keyword evidence="2" id="KW-1185">Reference proteome</keyword>
<accession>S7RFH2</accession>
<dbReference type="STRING" id="670483.S7RFH2"/>
<sequence>MGFLLTIWLFVPQNIRLYAYKLLVRMGLRLYGPTTSPSCFRLPFDLYAKAGRAVDVHEANALRFISQRVRGPVPSLVDVVPNPQYPGRVFMVMTRLPGDPLEGRLWDMSPKQRSLLASELKQLFDTMRSIPSDGSEDLRS</sequence>
<gene>
    <name evidence="1" type="ORF">GLOTRDRAFT_49137</name>
</gene>